<evidence type="ECO:0000313" key="1">
    <source>
        <dbReference type="EMBL" id="GAG92833.1"/>
    </source>
</evidence>
<gene>
    <name evidence="1" type="ORF">S01H4_38605</name>
</gene>
<organism evidence="1">
    <name type="scientific">marine sediment metagenome</name>
    <dbReference type="NCBI Taxonomy" id="412755"/>
    <lineage>
        <taxon>unclassified sequences</taxon>
        <taxon>metagenomes</taxon>
        <taxon>ecological metagenomes</taxon>
    </lineage>
</organism>
<name>X1C8U8_9ZZZZ</name>
<feature type="non-terminal residue" evidence="1">
    <location>
        <position position="37"/>
    </location>
</feature>
<proteinExistence type="predicted"/>
<sequence>MIKYGVPGSLLKDRIEDVEVNCSSEEEAMALAAGAWF</sequence>
<reference evidence="1" key="1">
    <citation type="journal article" date="2014" name="Front. Microbiol.">
        <title>High frequency of phylogenetically diverse reductive dehalogenase-homologous genes in deep subseafloor sedimentary metagenomes.</title>
        <authorList>
            <person name="Kawai M."/>
            <person name="Futagami T."/>
            <person name="Toyoda A."/>
            <person name="Takaki Y."/>
            <person name="Nishi S."/>
            <person name="Hori S."/>
            <person name="Arai W."/>
            <person name="Tsubouchi T."/>
            <person name="Morono Y."/>
            <person name="Uchiyama I."/>
            <person name="Ito T."/>
            <person name="Fujiyama A."/>
            <person name="Inagaki F."/>
            <person name="Takami H."/>
        </authorList>
    </citation>
    <scope>NUCLEOTIDE SEQUENCE</scope>
    <source>
        <strain evidence="1">Expedition CK06-06</strain>
    </source>
</reference>
<dbReference type="EMBL" id="BART01020831">
    <property type="protein sequence ID" value="GAG92833.1"/>
    <property type="molecule type" value="Genomic_DNA"/>
</dbReference>
<accession>X1C8U8</accession>
<dbReference type="AlphaFoldDB" id="X1C8U8"/>
<comment type="caution">
    <text evidence="1">The sequence shown here is derived from an EMBL/GenBank/DDBJ whole genome shotgun (WGS) entry which is preliminary data.</text>
</comment>
<protein>
    <submittedName>
        <fullName evidence="1">Uncharacterized protein</fullName>
    </submittedName>
</protein>